<protein>
    <submittedName>
        <fullName evidence="4">C-type lectin</fullName>
    </submittedName>
</protein>
<keyword evidence="2" id="KW-0732">Signal</keyword>
<dbReference type="SUPFAM" id="SSF56436">
    <property type="entry name" value="C-type lectin-like"/>
    <property type="match status" value="1"/>
</dbReference>
<dbReference type="InterPro" id="IPR050111">
    <property type="entry name" value="C-type_lectin/snaclec_domain"/>
</dbReference>
<dbReference type="InterPro" id="IPR016186">
    <property type="entry name" value="C-type_lectin-like/link_sf"/>
</dbReference>
<dbReference type="PROSITE" id="PS50041">
    <property type="entry name" value="C_TYPE_LECTIN_2"/>
    <property type="match status" value="1"/>
</dbReference>
<dbReference type="InterPro" id="IPR001304">
    <property type="entry name" value="C-type_lectin-like"/>
</dbReference>
<dbReference type="InterPro" id="IPR033989">
    <property type="entry name" value="CD209-like_CTLD"/>
</dbReference>
<dbReference type="CDD" id="cd03590">
    <property type="entry name" value="CLECT_DC-SIGN_like"/>
    <property type="match status" value="1"/>
</dbReference>
<dbReference type="PANTHER" id="PTHR22803">
    <property type="entry name" value="MANNOSE, PHOSPHOLIPASE, LECTIN RECEPTOR RELATED"/>
    <property type="match status" value="1"/>
</dbReference>
<dbReference type="AlphaFoldDB" id="V5K4D4"/>
<dbReference type="SMR" id="V5K4D4"/>
<feature type="chain" id="PRO_5004738015" evidence="2">
    <location>
        <begin position="32"/>
        <end position="220"/>
    </location>
</feature>
<keyword evidence="1 4" id="KW-0430">Lectin</keyword>
<feature type="domain" description="C-type lectin" evidence="3">
    <location>
        <begin position="89"/>
        <end position="213"/>
    </location>
</feature>
<dbReference type="Pfam" id="PF00059">
    <property type="entry name" value="Lectin_C"/>
    <property type="match status" value="1"/>
</dbReference>
<sequence>MNPIKSKGTLGIRGHAVLCVLISLLVSAASSEDPEVIEAPKEDVAALKLRLHLLLNSYKEMCKQYSNLAPSCGAPEFNCTECPDDWLHVGDQCFHLSTDRHGFSTSEQKCEEKGGHLAILTTREQHEAVEQEGRRIGGTYTYYWIGLTDAEEEGTWKWVDNSTITTSFWNTEKGEPDNNVSGGKEGEDCAVVDSFTKTWYDVPCDFSYPRICQKDATVLP</sequence>
<dbReference type="GO" id="GO:0030246">
    <property type="term" value="F:carbohydrate binding"/>
    <property type="evidence" value="ECO:0007669"/>
    <property type="project" value="UniProtKB-KW"/>
</dbReference>
<reference evidence="4" key="1">
    <citation type="submission" date="2012-11" db="EMBL/GenBank/DDBJ databases">
        <title>Cloning and expression analysis of C-type lectin in humphead snapper (Lutjanus sanguineus).</title>
        <authorList>
            <person name="Zhang X."/>
        </authorList>
    </citation>
    <scope>NUCLEOTIDE SEQUENCE</scope>
</reference>
<dbReference type="SMART" id="SM00034">
    <property type="entry name" value="CLECT"/>
    <property type="match status" value="1"/>
</dbReference>
<feature type="signal peptide" evidence="2">
    <location>
        <begin position="1"/>
        <end position="31"/>
    </location>
</feature>
<evidence type="ECO:0000313" key="4">
    <source>
        <dbReference type="EMBL" id="AGT37609.1"/>
    </source>
</evidence>
<name>V5K4D4_9TELE</name>
<accession>V5K4D4</accession>
<dbReference type="EMBL" id="KC118539">
    <property type="protein sequence ID" value="AGT37609.1"/>
    <property type="molecule type" value="mRNA"/>
</dbReference>
<organism evidence="4">
    <name type="scientific">Lutjanus sanguineus</name>
    <name type="common">humphead snapper</name>
    <dbReference type="NCBI Taxonomy" id="264213"/>
    <lineage>
        <taxon>Eukaryota</taxon>
        <taxon>Metazoa</taxon>
        <taxon>Chordata</taxon>
        <taxon>Craniata</taxon>
        <taxon>Vertebrata</taxon>
        <taxon>Euteleostomi</taxon>
        <taxon>Actinopterygii</taxon>
        <taxon>Neopterygii</taxon>
        <taxon>Teleostei</taxon>
        <taxon>Neoteleostei</taxon>
        <taxon>Acanthomorphata</taxon>
        <taxon>Eupercaria</taxon>
        <taxon>Lutjaniformes</taxon>
        <taxon>Lutjanidae</taxon>
        <taxon>Lutjanus</taxon>
    </lineage>
</organism>
<evidence type="ECO:0000256" key="1">
    <source>
        <dbReference type="ARBA" id="ARBA00022734"/>
    </source>
</evidence>
<evidence type="ECO:0000259" key="3">
    <source>
        <dbReference type="PROSITE" id="PS50041"/>
    </source>
</evidence>
<evidence type="ECO:0000256" key="2">
    <source>
        <dbReference type="SAM" id="SignalP"/>
    </source>
</evidence>
<dbReference type="Gene3D" id="3.10.100.10">
    <property type="entry name" value="Mannose-Binding Protein A, subunit A"/>
    <property type="match status" value="1"/>
</dbReference>
<dbReference type="InterPro" id="IPR016187">
    <property type="entry name" value="CTDL_fold"/>
</dbReference>
<proteinExistence type="evidence at transcript level"/>